<dbReference type="InterPro" id="IPR008822">
    <property type="entry name" value="Endonuclease_RusA-like"/>
</dbReference>
<proteinExistence type="predicted"/>
<dbReference type="SUPFAM" id="SSF103084">
    <property type="entry name" value="Holliday junction resolvase RusA"/>
    <property type="match status" value="1"/>
</dbReference>
<dbReference type="EMBL" id="LR796588">
    <property type="protein sequence ID" value="CAB4152889.1"/>
    <property type="molecule type" value="Genomic_DNA"/>
</dbReference>
<organism evidence="1">
    <name type="scientific">uncultured Caudovirales phage</name>
    <dbReference type="NCBI Taxonomy" id="2100421"/>
    <lineage>
        <taxon>Viruses</taxon>
        <taxon>Duplodnaviria</taxon>
        <taxon>Heunggongvirae</taxon>
        <taxon>Uroviricota</taxon>
        <taxon>Caudoviricetes</taxon>
        <taxon>Peduoviridae</taxon>
        <taxon>Maltschvirus</taxon>
        <taxon>Maltschvirus maltsch</taxon>
    </lineage>
</organism>
<gene>
    <name evidence="1" type="ORF">UFOVP609_32</name>
</gene>
<accession>A0A6J5NBC5</accession>
<dbReference type="InterPro" id="IPR036614">
    <property type="entry name" value="RusA-like_sf"/>
</dbReference>
<sequence length="168" mass="18791">MSRQELYFTVFGRPVPQGSKNVFRGRLVEASKDLKPWRAAIAEAVFNTWKLTGDERQFTDPVVVKATFILPKPKTVKRLLPTVPPDLDKLQRALGDAISIDCQALQDDSFIVGWRTNKIYASDPQDAGVRVSIRAVDLSETDGSPASLERLLDKAFEKPSFGPKITFR</sequence>
<dbReference type="Pfam" id="PF05866">
    <property type="entry name" value="RusA"/>
    <property type="match status" value="1"/>
</dbReference>
<dbReference type="GO" id="GO:0006281">
    <property type="term" value="P:DNA repair"/>
    <property type="evidence" value="ECO:0007669"/>
    <property type="project" value="InterPro"/>
</dbReference>
<reference evidence="1" key="1">
    <citation type="submission" date="2020-04" db="EMBL/GenBank/DDBJ databases">
        <authorList>
            <person name="Chiriac C."/>
            <person name="Salcher M."/>
            <person name="Ghai R."/>
            <person name="Kavagutti S V."/>
        </authorList>
    </citation>
    <scope>NUCLEOTIDE SEQUENCE</scope>
</reference>
<dbReference type="Gene3D" id="3.30.1330.70">
    <property type="entry name" value="Holliday junction resolvase RusA"/>
    <property type="match status" value="1"/>
</dbReference>
<protein>
    <submittedName>
        <fullName evidence="1">Rus Holliday junction resolvase</fullName>
    </submittedName>
</protein>
<dbReference type="GO" id="GO:0006310">
    <property type="term" value="P:DNA recombination"/>
    <property type="evidence" value="ECO:0007669"/>
    <property type="project" value="InterPro"/>
</dbReference>
<dbReference type="GO" id="GO:0000287">
    <property type="term" value="F:magnesium ion binding"/>
    <property type="evidence" value="ECO:0007669"/>
    <property type="project" value="InterPro"/>
</dbReference>
<evidence type="ECO:0000313" key="1">
    <source>
        <dbReference type="EMBL" id="CAB4152889.1"/>
    </source>
</evidence>
<name>A0A6J5NBC5_9CAUD</name>